<dbReference type="PANTHER" id="PTHR19964:SF35">
    <property type="entry name" value="PDZ DOMAIN-CONTAINING PROTEIN"/>
    <property type="match status" value="1"/>
</dbReference>
<sequence length="685" mass="74082">MPTFSVMYKGAVIISRTLMGPYGVDRAVHSMEFTDCENGLGIKVIGGVKEVTGEEFGVYVKRILPGGLASSDGNLLPGDQILEVNGDSLIGVTSERAVDILRAASATNHMRLLIARDEEAKREFAELLDKYGSNGSTGSTRNSPIQQGGRYLDSTSSGSSSRSQSPLLLSPAGSQTMYNSSGPLLRSLSHPGEGVIQLISVARSNSLGITIGGGSNRPDGPAVFIQEVLSGGDCHRDGRLRPGDQLIAINKESLIGVTHEEAKTMLNKVKFSQDSVVEVAFIPGKGPFPSSTSLHNGVQRAMGNSLSSGRLKVHVRSPEICTEEPAPVSSPSPDICPPDIHISGSTSQRSPSGAKPKITLDPYIRLKSDKLDLALSFLGLDVTEEKRRKLKQSLPTDPQGTVAYGDFVEATRSIFQENLEEAGLASGPFMFSYLEAASLMDTSAFHSPTYESECSYSSEEMEQFQTEVKQLQTQMKQLKVMLKDTEHSKKTLEEELQKTSEKACLTVEENNRLKSRLQAAEAEVVQRQANSAEQDYEEVIQLLEAEIKDLKNQLAGKRQPRGLEATKEEVLELNRRLAAIDSQLRKSELSRKHLQISNKKLLGFAQNVHKVLTTPSLFGGENGSNRSSPATDSPDTPSPLPDPAFQLAVEAKELVEGVHALSTDDTALLSDSETGSVPDATPHHM</sequence>
<feature type="coiled-coil region" evidence="1">
    <location>
        <begin position="461"/>
        <end position="583"/>
    </location>
</feature>
<dbReference type="PANTHER" id="PTHR19964">
    <property type="entry name" value="MULTIPLE PDZ DOMAIN PROTEIN"/>
    <property type="match status" value="1"/>
</dbReference>
<gene>
    <name evidence="4" type="primary">si:dkeyp-72e1.9</name>
</gene>
<feature type="compositionally biased region" description="Polar residues" evidence="2">
    <location>
        <begin position="663"/>
        <end position="675"/>
    </location>
</feature>
<dbReference type="Pfam" id="PF00595">
    <property type="entry name" value="PDZ"/>
    <property type="match status" value="2"/>
</dbReference>
<dbReference type="CDD" id="cd06698">
    <property type="entry name" value="PDZ1_hSTXBP4-PDZ2_GgSTXBP4-like"/>
    <property type="match status" value="1"/>
</dbReference>
<organism evidence="4 5">
    <name type="scientific">Myripristis murdjan</name>
    <name type="common">pinecone soldierfish</name>
    <dbReference type="NCBI Taxonomy" id="586833"/>
    <lineage>
        <taxon>Eukaryota</taxon>
        <taxon>Metazoa</taxon>
        <taxon>Chordata</taxon>
        <taxon>Craniata</taxon>
        <taxon>Vertebrata</taxon>
        <taxon>Euteleostomi</taxon>
        <taxon>Actinopterygii</taxon>
        <taxon>Neopterygii</taxon>
        <taxon>Teleostei</taxon>
        <taxon>Neoteleostei</taxon>
        <taxon>Acanthomorphata</taxon>
        <taxon>Holocentriformes</taxon>
        <taxon>Holocentridae</taxon>
        <taxon>Myripristis</taxon>
    </lineage>
</organism>
<reference evidence="4" key="1">
    <citation type="submission" date="2019-06" db="EMBL/GenBank/DDBJ databases">
        <authorList>
            <consortium name="Wellcome Sanger Institute Data Sharing"/>
        </authorList>
    </citation>
    <scope>NUCLEOTIDE SEQUENCE [LARGE SCALE GENOMIC DNA]</scope>
</reference>
<reference evidence="4" key="3">
    <citation type="submission" date="2025-09" db="UniProtKB">
        <authorList>
            <consortium name="Ensembl"/>
        </authorList>
    </citation>
    <scope>IDENTIFICATION</scope>
</reference>
<feature type="compositionally biased region" description="Low complexity" evidence="2">
    <location>
        <begin position="132"/>
        <end position="143"/>
    </location>
</feature>
<feature type="compositionally biased region" description="Low complexity" evidence="2">
    <location>
        <begin position="152"/>
        <end position="170"/>
    </location>
</feature>
<feature type="region of interest" description="Disordered" evidence="2">
    <location>
        <begin position="662"/>
        <end position="685"/>
    </location>
</feature>
<protein>
    <submittedName>
        <fullName evidence="4">Si:dkeyp-72e1.9</fullName>
    </submittedName>
</protein>
<evidence type="ECO:0000313" key="4">
    <source>
        <dbReference type="Ensembl" id="ENSMMDP00005025589.1"/>
    </source>
</evidence>
<accession>A0A667YP08</accession>
<dbReference type="SUPFAM" id="SSF50156">
    <property type="entry name" value="PDZ domain-like"/>
    <property type="match status" value="2"/>
</dbReference>
<feature type="region of interest" description="Disordered" evidence="2">
    <location>
        <begin position="615"/>
        <end position="645"/>
    </location>
</feature>
<dbReference type="CDD" id="cd06692">
    <property type="entry name" value="PDZ1_GgSTXBP4-like"/>
    <property type="match status" value="1"/>
</dbReference>
<keyword evidence="5" id="KW-1185">Reference proteome</keyword>
<dbReference type="SMART" id="SM00228">
    <property type="entry name" value="PDZ"/>
    <property type="match status" value="2"/>
</dbReference>
<feature type="domain" description="PDZ" evidence="3">
    <location>
        <begin position="195"/>
        <end position="268"/>
    </location>
</feature>
<feature type="domain" description="PDZ" evidence="3">
    <location>
        <begin position="30"/>
        <end position="116"/>
    </location>
</feature>
<dbReference type="GeneTree" id="ENSGT00940000164817"/>
<dbReference type="InterPro" id="IPR051342">
    <property type="entry name" value="PDZ_scaffold"/>
</dbReference>
<evidence type="ECO:0000259" key="3">
    <source>
        <dbReference type="PROSITE" id="PS50106"/>
    </source>
</evidence>
<dbReference type="Proteomes" id="UP000472263">
    <property type="component" value="Chromosome 8"/>
</dbReference>
<dbReference type="Gene3D" id="2.30.42.10">
    <property type="match status" value="2"/>
</dbReference>
<dbReference type="AlphaFoldDB" id="A0A667YP08"/>
<dbReference type="Ensembl" id="ENSMMDT00005026129.1">
    <property type="protein sequence ID" value="ENSMMDP00005025589.1"/>
    <property type="gene ID" value="ENSMMDG00005012264.1"/>
</dbReference>
<dbReference type="InParanoid" id="A0A667YP08"/>
<reference evidence="4" key="2">
    <citation type="submission" date="2025-08" db="UniProtKB">
        <authorList>
            <consortium name="Ensembl"/>
        </authorList>
    </citation>
    <scope>IDENTIFICATION</scope>
</reference>
<dbReference type="InterPro" id="IPR001478">
    <property type="entry name" value="PDZ"/>
</dbReference>
<dbReference type="InterPro" id="IPR036034">
    <property type="entry name" value="PDZ_sf"/>
</dbReference>
<proteinExistence type="predicted"/>
<evidence type="ECO:0000256" key="1">
    <source>
        <dbReference type="SAM" id="Coils"/>
    </source>
</evidence>
<feature type="region of interest" description="Disordered" evidence="2">
    <location>
        <begin position="130"/>
        <end position="173"/>
    </location>
</feature>
<dbReference type="PROSITE" id="PS50106">
    <property type="entry name" value="PDZ"/>
    <property type="match status" value="2"/>
</dbReference>
<evidence type="ECO:0000256" key="2">
    <source>
        <dbReference type="SAM" id="MobiDB-lite"/>
    </source>
</evidence>
<keyword evidence="1" id="KW-0175">Coiled coil</keyword>
<evidence type="ECO:0000313" key="5">
    <source>
        <dbReference type="Proteomes" id="UP000472263"/>
    </source>
</evidence>
<name>A0A667YP08_9TELE</name>